<dbReference type="AlphaFoldDB" id="A0A2A4GZL6"/>
<feature type="transmembrane region" description="Helical" evidence="1">
    <location>
        <begin position="235"/>
        <end position="255"/>
    </location>
</feature>
<dbReference type="PANTHER" id="PTHR30590">
    <property type="entry name" value="INNER MEMBRANE PROTEIN"/>
    <property type="match status" value="1"/>
</dbReference>
<proteinExistence type="predicted"/>
<dbReference type="PANTHER" id="PTHR30590:SF3">
    <property type="entry name" value="HYPOTHETICAL MEMBRANE SPANNING PROTEIN"/>
    <property type="match status" value="1"/>
</dbReference>
<feature type="transmembrane region" description="Helical" evidence="1">
    <location>
        <begin position="188"/>
        <end position="209"/>
    </location>
</feature>
<feature type="transmembrane region" description="Helical" evidence="1">
    <location>
        <begin position="12"/>
        <end position="36"/>
    </location>
</feature>
<dbReference type="InterPro" id="IPR052529">
    <property type="entry name" value="Bact_Transport_Assoc"/>
</dbReference>
<feature type="transmembrane region" description="Helical" evidence="1">
    <location>
        <begin position="294"/>
        <end position="318"/>
    </location>
</feature>
<feature type="transmembrane region" description="Helical" evidence="1">
    <location>
        <begin position="118"/>
        <end position="133"/>
    </location>
</feature>
<evidence type="ECO:0000313" key="4">
    <source>
        <dbReference type="Proteomes" id="UP000218335"/>
    </source>
</evidence>
<organism evidence="3 4">
    <name type="scientific">Staphylococcus delphini</name>
    <dbReference type="NCBI Taxonomy" id="53344"/>
    <lineage>
        <taxon>Bacteria</taxon>
        <taxon>Bacillati</taxon>
        <taxon>Bacillota</taxon>
        <taxon>Bacilli</taxon>
        <taxon>Bacillales</taxon>
        <taxon>Staphylococcaceae</taxon>
        <taxon>Staphylococcus</taxon>
        <taxon>Staphylococcus intermedius group</taxon>
    </lineage>
</organism>
<feature type="transmembrane region" description="Helical" evidence="1">
    <location>
        <begin position="267"/>
        <end position="288"/>
    </location>
</feature>
<comment type="caution">
    <text evidence="3">The sequence shown here is derived from an EMBL/GenBank/DDBJ whole genome shotgun (WGS) entry which is preliminary data.</text>
</comment>
<dbReference type="EMBL" id="MWUU01000002">
    <property type="protein sequence ID" value="PCF56751.1"/>
    <property type="molecule type" value="Genomic_DNA"/>
</dbReference>
<accession>A0A2A4GZL6</accession>
<gene>
    <name evidence="3" type="ORF">B5C08_01580</name>
</gene>
<keyword evidence="1" id="KW-0812">Transmembrane</keyword>
<feature type="transmembrane region" description="Helical" evidence="1">
    <location>
        <begin position="159"/>
        <end position="176"/>
    </location>
</feature>
<keyword evidence="1" id="KW-0472">Membrane</keyword>
<sequence>MNPIKKRIEVLDYLRGLALFGIIFANILPILENFSYHHGLPSVMYESHLDVLYNKYLNIFVEAKFFSIFSLLFGIGFYIFFHNAKNKNANPFTLYVRRSVVLLLIGIVHQIFQPGEALLFYSIIGLFLLPLTFVNRPINLVIGLILLIIGALSGNKLTLVPALFVLGYVIGQYHIHRTIYQHKKALRITFVFSLIGFVISLALLHYFYIPPTFDLAKDQMDIKAYADRNHFYSDLTVYTAPFISLFYILFFITILESSIMKRILVPFKYYGQMVLTNYLLNTALILLVGQWMSVGIAMSGVVSLLIIVFQMLFSMLWLRCFRYGPLEYIWRLLTYLQFFGIRRPSNQSSSQ</sequence>
<dbReference type="Pfam" id="PF04235">
    <property type="entry name" value="DUF418"/>
    <property type="match status" value="1"/>
</dbReference>
<dbReference type="Proteomes" id="UP000218335">
    <property type="component" value="Unassembled WGS sequence"/>
</dbReference>
<protein>
    <recommendedName>
        <fullName evidence="2">DUF418 domain-containing protein</fullName>
    </recommendedName>
</protein>
<dbReference type="RefSeq" id="WP_096591323.1">
    <property type="nucleotide sequence ID" value="NZ_MWRM01000006.1"/>
</dbReference>
<feature type="domain" description="DUF418" evidence="2">
    <location>
        <begin position="173"/>
        <end position="336"/>
    </location>
</feature>
<keyword evidence="1" id="KW-1133">Transmembrane helix</keyword>
<evidence type="ECO:0000256" key="1">
    <source>
        <dbReference type="SAM" id="Phobius"/>
    </source>
</evidence>
<dbReference type="InterPro" id="IPR007349">
    <property type="entry name" value="DUF418"/>
</dbReference>
<reference evidence="3 4" key="1">
    <citation type="journal article" date="2017" name="PLoS ONE">
        <title>Development of a real-time PCR for detection of Staphylococcus pseudintermedius using a novel automated comparison of whole-genome sequences.</title>
        <authorList>
            <person name="Verstappen K.M."/>
            <person name="Huijbregts L."/>
            <person name="Spaninks M."/>
            <person name="Wagenaar J.A."/>
            <person name="Fluit A.C."/>
            <person name="Duim B."/>
        </authorList>
    </citation>
    <scope>NUCLEOTIDE SEQUENCE [LARGE SCALE GENOMIC DNA]</scope>
    <source>
        <strain evidence="3 4">215070706401-1</strain>
    </source>
</reference>
<evidence type="ECO:0000259" key="2">
    <source>
        <dbReference type="Pfam" id="PF04235"/>
    </source>
</evidence>
<feature type="transmembrane region" description="Helical" evidence="1">
    <location>
        <begin position="56"/>
        <end position="80"/>
    </location>
</feature>
<feature type="transmembrane region" description="Helical" evidence="1">
    <location>
        <begin position="92"/>
        <end position="112"/>
    </location>
</feature>
<evidence type="ECO:0000313" key="3">
    <source>
        <dbReference type="EMBL" id="PCF56751.1"/>
    </source>
</evidence>
<feature type="transmembrane region" description="Helical" evidence="1">
    <location>
        <begin position="138"/>
        <end position="153"/>
    </location>
</feature>
<name>A0A2A4GZL6_9STAP</name>